<name>A0A7W8HJ49_9BURK</name>
<dbReference type="PANTHER" id="PTHR15887">
    <property type="entry name" value="TRANSMEMBRANE PROTEIN 69"/>
    <property type="match status" value="1"/>
</dbReference>
<reference evidence="2 3" key="1">
    <citation type="submission" date="2020-08" db="EMBL/GenBank/DDBJ databases">
        <title>Genomic Encyclopedia of Type Strains, Phase IV (KMG-IV): sequencing the most valuable type-strain genomes for metagenomic binning, comparative biology and taxonomic classification.</title>
        <authorList>
            <person name="Goeker M."/>
        </authorList>
    </citation>
    <scope>NUCLEOTIDE SEQUENCE [LARGE SCALE GENOMIC DNA]</scope>
    <source>
        <strain evidence="2 3">DSM 29781</strain>
    </source>
</reference>
<accession>A0A7W8HJ49</accession>
<dbReference type="EMBL" id="JACHGB010000005">
    <property type="protein sequence ID" value="MBB5272898.1"/>
    <property type="molecule type" value="Genomic_DNA"/>
</dbReference>
<organism evidence="2 3">
    <name type="scientific">Quisquiliibacterium transsilvanicum</name>
    <dbReference type="NCBI Taxonomy" id="1549638"/>
    <lineage>
        <taxon>Bacteria</taxon>
        <taxon>Pseudomonadati</taxon>
        <taxon>Pseudomonadota</taxon>
        <taxon>Betaproteobacteria</taxon>
        <taxon>Burkholderiales</taxon>
        <taxon>Burkholderiaceae</taxon>
        <taxon>Quisquiliibacterium</taxon>
    </lineage>
</organism>
<proteinExistence type="predicted"/>
<keyword evidence="1" id="KW-0472">Membrane</keyword>
<feature type="transmembrane region" description="Helical" evidence="1">
    <location>
        <begin position="138"/>
        <end position="160"/>
    </location>
</feature>
<gene>
    <name evidence="2" type="ORF">HNQ70_002921</name>
</gene>
<sequence>MSNETPAASSAFRQLAWVLGLAGLLPFFGHALFAWVAPGVEAVGLLRSQAHYAAAILSFLGALHWGVALASPLPFTSRDGVRLVWSVIPAIFAWVIGMYPPGVAVPGLFFALLVAWGADLALYAGAAVPRWFLMLRTVLTAGAALCMGATWLAMATRLALG</sequence>
<evidence type="ECO:0000313" key="2">
    <source>
        <dbReference type="EMBL" id="MBB5272898.1"/>
    </source>
</evidence>
<keyword evidence="1" id="KW-1133">Transmembrane helix</keyword>
<dbReference type="RefSeq" id="WP_183968885.1">
    <property type="nucleotide sequence ID" value="NZ_BAABEW010000012.1"/>
</dbReference>
<feature type="transmembrane region" description="Helical" evidence="1">
    <location>
        <begin position="107"/>
        <end position="126"/>
    </location>
</feature>
<dbReference type="Proteomes" id="UP000532440">
    <property type="component" value="Unassembled WGS sequence"/>
</dbReference>
<evidence type="ECO:0000256" key="1">
    <source>
        <dbReference type="SAM" id="Phobius"/>
    </source>
</evidence>
<evidence type="ECO:0008006" key="4">
    <source>
        <dbReference type="Google" id="ProtNLM"/>
    </source>
</evidence>
<protein>
    <recommendedName>
        <fullName evidence="4">DUF3429 domain-containing protein</fullName>
    </recommendedName>
</protein>
<feature type="transmembrane region" description="Helical" evidence="1">
    <location>
        <begin position="15"/>
        <end position="37"/>
    </location>
</feature>
<dbReference type="PANTHER" id="PTHR15887:SF1">
    <property type="entry name" value="TRANSMEMBRANE PROTEIN 69"/>
    <property type="match status" value="1"/>
</dbReference>
<keyword evidence="1" id="KW-0812">Transmembrane</keyword>
<dbReference type="AlphaFoldDB" id="A0A7W8HJ49"/>
<comment type="caution">
    <text evidence="2">The sequence shown here is derived from an EMBL/GenBank/DDBJ whole genome shotgun (WGS) entry which is preliminary data.</text>
</comment>
<keyword evidence="3" id="KW-1185">Reference proteome</keyword>
<evidence type="ECO:0000313" key="3">
    <source>
        <dbReference type="Proteomes" id="UP000532440"/>
    </source>
</evidence>
<feature type="transmembrane region" description="Helical" evidence="1">
    <location>
        <begin position="83"/>
        <end position="101"/>
    </location>
</feature>
<dbReference type="Pfam" id="PF11911">
    <property type="entry name" value="DUF3429"/>
    <property type="match status" value="1"/>
</dbReference>
<feature type="transmembrane region" description="Helical" evidence="1">
    <location>
        <begin position="49"/>
        <end position="71"/>
    </location>
</feature>
<dbReference type="InterPro" id="IPR021836">
    <property type="entry name" value="DUF3429"/>
</dbReference>